<dbReference type="Gene3D" id="3.40.50.880">
    <property type="match status" value="1"/>
</dbReference>
<name>A0A4Y4F1Q6_9GAMM</name>
<feature type="domain" description="Glutamine amidotransferase" evidence="1">
    <location>
        <begin position="18"/>
        <end position="155"/>
    </location>
</feature>
<comment type="caution">
    <text evidence="2">The sequence shown here is derived from an EMBL/GenBank/DDBJ whole genome shotgun (WGS) entry which is preliminary data.</text>
</comment>
<dbReference type="EMBL" id="BJOC01000034">
    <property type="protein sequence ID" value="GED23397.1"/>
    <property type="molecule type" value="Genomic_DNA"/>
</dbReference>
<dbReference type="InterPro" id="IPR029062">
    <property type="entry name" value="Class_I_gatase-like"/>
</dbReference>
<dbReference type="CDD" id="cd01741">
    <property type="entry name" value="GATase1_1"/>
    <property type="match status" value="1"/>
</dbReference>
<dbReference type="GO" id="GO:0005829">
    <property type="term" value="C:cytosol"/>
    <property type="evidence" value="ECO:0007669"/>
    <property type="project" value="TreeGrafter"/>
</dbReference>
<sequence length="205" mass="22395">MGHSHTVFHLHDGELTPRLADADGLIVLDGPDEGQVDPQATWPHHENKLIDRALDGRKPLLGVGYGARRIAEALGAVVSRGTHAASGWHSVRLAPQSPFDLPETFEAFMWHRDIFALPDDALPLGGSEAGPMQGFSWDAQRVIGLLFHIEATPASAAAMLDHLPALGSGPYVQSRRAMLADTRRFDRQAPLLDRLLAQWLASVRR</sequence>
<dbReference type="PANTHER" id="PTHR42695:SF5">
    <property type="entry name" value="GLUTAMINE AMIDOTRANSFERASE YLR126C-RELATED"/>
    <property type="match status" value="1"/>
</dbReference>
<accession>A0A4Y4F1Q6</accession>
<protein>
    <recommendedName>
        <fullName evidence="1">Glutamine amidotransferase domain-containing protein</fullName>
    </recommendedName>
</protein>
<gene>
    <name evidence="2" type="ORF">HHA01_23740</name>
</gene>
<evidence type="ECO:0000313" key="2">
    <source>
        <dbReference type="EMBL" id="GED23397.1"/>
    </source>
</evidence>
<dbReference type="PANTHER" id="PTHR42695">
    <property type="entry name" value="GLUTAMINE AMIDOTRANSFERASE YLR126C-RELATED"/>
    <property type="match status" value="1"/>
</dbReference>
<keyword evidence="3" id="KW-1185">Reference proteome</keyword>
<dbReference type="SUPFAM" id="SSF52317">
    <property type="entry name" value="Class I glutamine amidotransferase-like"/>
    <property type="match status" value="1"/>
</dbReference>
<evidence type="ECO:0000259" key="1">
    <source>
        <dbReference type="Pfam" id="PF00117"/>
    </source>
</evidence>
<proteinExistence type="predicted"/>
<dbReference type="InterPro" id="IPR017926">
    <property type="entry name" value="GATASE"/>
</dbReference>
<evidence type="ECO:0000313" key="3">
    <source>
        <dbReference type="Proteomes" id="UP000319812"/>
    </source>
</evidence>
<dbReference type="Pfam" id="PF00117">
    <property type="entry name" value="GATase"/>
    <property type="match status" value="1"/>
</dbReference>
<dbReference type="AlphaFoldDB" id="A0A4Y4F1Q6"/>
<dbReference type="PROSITE" id="PS51273">
    <property type="entry name" value="GATASE_TYPE_1"/>
    <property type="match status" value="1"/>
</dbReference>
<dbReference type="Proteomes" id="UP000319812">
    <property type="component" value="Unassembled WGS sequence"/>
</dbReference>
<reference evidence="2 3" key="1">
    <citation type="submission" date="2019-06" db="EMBL/GenBank/DDBJ databases">
        <title>Whole genome shotgun sequence of Halomonas halmophila NBRC 15537.</title>
        <authorList>
            <person name="Hosoyama A."/>
            <person name="Uohara A."/>
            <person name="Ohji S."/>
            <person name="Ichikawa N."/>
        </authorList>
    </citation>
    <scope>NUCLEOTIDE SEQUENCE [LARGE SCALE GENOMIC DNA]</scope>
    <source>
        <strain evidence="2 3">NBRC 15537</strain>
    </source>
</reference>
<dbReference type="InterPro" id="IPR044992">
    <property type="entry name" value="ChyE-like"/>
</dbReference>
<organism evidence="2 3">
    <name type="scientific">Halomonas halmophila</name>
    <dbReference type="NCBI Taxonomy" id="252"/>
    <lineage>
        <taxon>Bacteria</taxon>
        <taxon>Pseudomonadati</taxon>
        <taxon>Pseudomonadota</taxon>
        <taxon>Gammaproteobacteria</taxon>
        <taxon>Oceanospirillales</taxon>
        <taxon>Halomonadaceae</taxon>
        <taxon>Halomonas</taxon>
    </lineage>
</organism>